<accession>A0A934K5H7</accession>
<evidence type="ECO:0000259" key="2">
    <source>
        <dbReference type="Pfam" id="PF07883"/>
    </source>
</evidence>
<comment type="caution">
    <text evidence="3">The sequence shown here is derived from an EMBL/GenBank/DDBJ whole genome shotgun (WGS) entry which is preliminary data.</text>
</comment>
<sequence length="115" mass="12547">MELIGRDQLGEGHSTPGMARSQAFTSEDTWTGTVVTAARTASGWHHHGEHRSYIYVVRGQARFESPDGQQLLASPGDFVFVGPAEVHREVNSEDQESEAVLFRVGTGPIVVNVEL</sequence>
<evidence type="ECO:0000313" key="3">
    <source>
        <dbReference type="EMBL" id="MBJ7598765.1"/>
    </source>
</evidence>
<dbReference type="InterPro" id="IPR014710">
    <property type="entry name" value="RmlC-like_jellyroll"/>
</dbReference>
<feature type="region of interest" description="Disordered" evidence="1">
    <location>
        <begin position="1"/>
        <end position="25"/>
    </location>
</feature>
<dbReference type="Gene3D" id="2.60.120.10">
    <property type="entry name" value="Jelly Rolls"/>
    <property type="match status" value="1"/>
</dbReference>
<name>A0A934K5H7_9BACT</name>
<evidence type="ECO:0000256" key="1">
    <source>
        <dbReference type="SAM" id="MobiDB-lite"/>
    </source>
</evidence>
<dbReference type="SUPFAM" id="SSF51182">
    <property type="entry name" value="RmlC-like cupins"/>
    <property type="match status" value="1"/>
</dbReference>
<keyword evidence="4" id="KW-1185">Reference proteome</keyword>
<dbReference type="InterPro" id="IPR013096">
    <property type="entry name" value="Cupin_2"/>
</dbReference>
<protein>
    <submittedName>
        <fullName evidence="3">Cupin domain-containing protein</fullName>
    </submittedName>
</protein>
<organism evidence="3 4">
    <name type="scientific">Candidatus Nephthysia bennettiae</name>
    <dbReference type="NCBI Taxonomy" id="3127016"/>
    <lineage>
        <taxon>Bacteria</taxon>
        <taxon>Bacillati</taxon>
        <taxon>Candidatus Dormiibacterota</taxon>
        <taxon>Candidatus Dormibacteria</taxon>
        <taxon>Candidatus Dormibacterales</taxon>
        <taxon>Candidatus Dormibacteraceae</taxon>
        <taxon>Candidatus Nephthysia</taxon>
    </lineage>
</organism>
<gene>
    <name evidence="3" type="ORF">JF922_11865</name>
</gene>
<reference evidence="3" key="1">
    <citation type="submission" date="2020-10" db="EMBL/GenBank/DDBJ databases">
        <title>Ca. Dormibacterota MAGs.</title>
        <authorList>
            <person name="Montgomery K."/>
        </authorList>
    </citation>
    <scope>NUCLEOTIDE SEQUENCE [LARGE SCALE GENOMIC DNA]</scope>
    <source>
        <strain evidence="3">SC8812_S17_10</strain>
    </source>
</reference>
<evidence type="ECO:0000313" key="4">
    <source>
        <dbReference type="Proteomes" id="UP000612893"/>
    </source>
</evidence>
<dbReference type="AlphaFoldDB" id="A0A934K5H7"/>
<dbReference type="RefSeq" id="WP_338201971.1">
    <property type="nucleotide sequence ID" value="NZ_JAEKNR010000125.1"/>
</dbReference>
<feature type="compositionally biased region" description="Basic and acidic residues" evidence="1">
    <location>
        <begin position="1"/>
        <end position="10"/>
    </location>
</feature>
<dbReference type="Pfam" id="PF07883">
    <property type="entry name" value="Cupin_2"/>
    <property type="match status" value="1"/>
</dbReference>
<dbReference type="Proteomes" id="UP000612893">
    <property type="component" value="Unassembled WGS sequence"/>
</dbReference>
<feature type="domain" description="Cupin type-2" evidence="2">
    <location>
        <begin position="38"/>
        <end position="99"/>
    </location>
</feature>
<proteinExistence type="predicted"/>
<dbReference type="InterPro" id="IPR011051">
    <property type="entry name" value="RmlC_Cupin_sf"/>
</dbReference>
<dbReference type="EMBL" id="JAEKNR010000125">
    <property type="protein sequence ID" value="MBJ7598765.1"/>
    <property type="molecule type" value="Genomic_DNA"/>
</dbReference>